<dbReference type="InterPro" id="IPR035686">
    <property type="entry name" value="CPSase_GATase1"/>
</dbReference>
<gene>
    <name evidence="11" type="primary">carA</name>
    <name evidence="13" type="ORF">EDC45_1893</name>
</gene>
<evidence type="ECO:0000256" key="8">
    <source>
        <dbReference type="ARBA" id="ARBA00022975"/>
    </source>
</evidence>
<dbReference type="InterPro" id="IPR050472">
    <property type="entry name" value="Anth_synth/Amidotransfase"/>
</dbReference>
<dbReference type="RefSeq" id="WP_133545761.1">
    <property type="nucleotide sequence ID" value="NZ_SNYQ01000010.1"/>
</dbReference>
<dbReference type="GO" id="GO:0004088">
    <property type="term" value="F:carbamoyl-phosphate synthase (glutamine-hydrolyzing) activity"/>
    <property type="evidence" value="ECO:0007669"/>
    <property type="project" value="UniProtKB-UniRule"/>
</dbReference>
<comment type="function">
    <text evidence="11">Small subunit of the glutamine-dependent carbamoyl phosphate synthetase (CPSase). CPSase catalyzes the formation of carbamoyl phosphate from the ammonia moiety of glutamine, carbonate, and phosphate donated by ATP, constituting the first step of 2 biosynthetic pathways, one leading to arginine and/or urea and the other to pyrimidine nucleotides. The small subunit (glutamine amidotransferase) binds and cleaves glutamine to supply the large subunit with the substrate ammonia.</text>
</comment>
<name>A0A4R6V6K9_9PAST</name>
<proteinExistence type="inferred from homology"/>
<dbReference type="NCBIfam" id="TIGR01368">
    <property type="entry name" value="CPSaseIIsmall"/>
    <property type="match status" value="1"/>
</dbReference>
<dbReference type="SMART" id="SM01097">
    <property type="entry name" value="CPSase_sm_chain"/>
    <property type="match status" value="1"/>
</dbReference>
<evidence type="ECO:0000256" key="2">
    <source>
        <dbReference type="ARBA" id="ARBA00005077"/>
    </source>
</evidence>
<feature type="domain" description="Carbamoyl-phosphate synthase small subunit N-terminal" evidence="12">
    <location>
        <begin position="3"/>
        <end position="133"/>
    </location>
</feature>
<feature type="binding site" evidence="11">
    <location>
        <position position="310"/>
    </location>
    <ligand>
        <name>L-glutamine</name>
        <dbReference type="ChEBI" id="CHEBI:58359"/>
    </ligand>
</feature>
<dbReference type="EMBL" id="SNYQ01000010">
    <property type="protein sequence ID" value="TDQ56488.1"/>
    <property type="molecule type" value="Genomic_DNA"/>
</dbReference>
<dbReference type="GO" id="GO:0044205">
    <property type="term" value="P:'de novo' UMP biosynthetic process"/>
    <property type="evidence" value="ECO:0007669"/>
    <property type="project" value="UniProtKB-UniRule"/>
</dbReference>
<comment type="catalytic activity">
    <reaction evidence="9 11">
        <text>hydrogencarbonate + L-glutamine + 2 ATP + H2O = carbamoyl phosphate + L-glutamate + 2 ADP + phosphate + 2 H(+)</text>
        <dbReference type="Rhea" id="RHEA:18633"/>
        <dbReference type="ChEBI" id="CHEBI:15377"/>
        <dbReference type="ChEBI" id="CHEBI:15378"/>
        <dbReference type="ChEBI" id="CHEBI:17544"/>
        <dbReference type="ChEBI" id="CHEBI:29985"/>
        <dbReference type="ChEBI" id="CHEBI:30616"/>
        <dbReference type="ChEBI" id="CHEBI:43474"/>
        <dbReference type="ChEBI" id="CHEBI:58228"/>
        <dbReference type="ChEBI" id="CHEBI:58359"/>
        <dbReference type="ChEBI" id="CHEBI:456216"/>
        <dbReference type="EC" id="6.3.5.5"/>
    </reaction>
</comment>
<feature type="active site" evidence="11">
    <location>
        <position position="351"/>
    </location>
</feature>
<dbReference type="AlphaFoldDB" id="A0A4R6V6K9"/>
<dbReference type="SUPFAM" id="SSF52317">
    <property type="entry name" value="Class I glutamine amidotransferase-like"/>
    <property type="match status" value="1"/>
</dbReference>
<comment type="pathway">
    <text evidence="2 11">Amino-acid biosynthesis; L-arginine biosynthesis; carbamoyl phosphate from bicarbonate: step 1/1.</text>
</comment>
<keyword evidence="4 11" id="KW-0436">Ligase</keyword>
<dbReference type="CDD" id="cd01744">
    <property type="entry name" value="GATase1_CPSase"/>
    <property type="match status" value="1"/>
</dbReference>
<dbReference type="PRINTS" id="PR00099">
    <property type="entry name" value="CPSGATASE"/>
</dbReference>
<dbReference type="NCBIfam" id="NF009475">
    <property type="entry name" value="PRK12838.1"/>
    <property type="match status" value="1"/>
</dbReference>
<evidence type="ECO:0000256" key="7">
    <source>
        <dbReference type="ARBA" id="ARBA00022962"/>
    </source>
</evidence>
<evidence type="ECO:0000256" key="10">
    <source>
        <dbReference type="ARBA" id="ARBA00049285"/>
    </source>
</evidence>
<evidence type="ECO:0000256" key="1">
    <source>
        <dbReference type="ARBA" id="ARBA00004812"/>
    </source>
</evidence>
<dbReference type="Gene3D" id="3.50.30.20">
    <property type="entry name" value="Carbamoyl-phosphate synthase small subunit, N-terminal domain"/>
    <property type="match status" value="1"/>
</dbReference>
<dbReference type="PANTHER" id="PTHR43418">
    <property type="entry name" value="MULTIFUNCTIONAL TRYPTOPHAN BIOSYNTHESIS PROTEIN-RELATED"/>
    <property type="match status" value="1"/>
</dbReference>
<feature type="binding site" evidence="11">
    <location>
        <position position="237"/>
    </location>
    <ligand>
        <name>L-glutamine</name>
        <dbReference type="ChEBI" id="CHEBI:58359"/>
    </ligand>
</feature>
<accession>A0A4R6V6K9</accession>
<evidence type="ECO:0000256" key="4">
    <source>
        <dbReference type="ARBA" id="ARBA00022598"/>
    </source>
</evidence>
<evidence type="ECO:0000313" key="14">
    <source>
        <dbReference type="Proteomes" id="UP000295657"/>
    </source>
</evidence>
<keyword evidence="8 11" id="KW-0665">Pyrimidine biosynthesis</keyword>
<feature type="binding site" evidence="11">
    <location>
        <position position="239"/>
    </location>
    <ligand>
        <name>L-glutamine</name>
        <dbReference type="ChEBI" id="CHEBI:58359"/>
    </ligand>
</feature>
<keyword evidence="14" id="KW-1185">Reference proteome</keyword>
<evidence type="ECO:0000313" key="13">
    <source>
        <dbReference type="EMBL" id="TDQ56488.1"/>
    </source>
</evidence>
<evidence type="ECO:0000256" key="6">
    <source>
        <dbReference type="ARBA" id="ARBA00022840"/>
    </source>
</evidence>
<feature type="region of interest" description="CPSase" evidence="11">
    <location>
        <begin position="1"/>
        <end position="188"/>
    </location>
</feature>
<dbReference type="Proteomes" id="UP000295657">
    <property type="component" value="Unassembled WGS sequence"/>
</dbReference>
<evidence type="ECO:0000256" key="9">
    <source>
        <dbReference type="ARBA" id="ARBA00048816"/>
    </source>
</evidence>
<dbReference type="OrthoDB" id="9804328at2"/>
<reference evidence="13 14" key="1">
    <citation type="submission" date="2019-03" db="EMBL/GenBank/DDBJ databases">
        <title>Genomic Encyclopedia of Type Strains, Phase IV (KMG-IV): sequencing the most valuable type-strain genomes for metagenomic binning, comparative biology and taxonomic classification.</title>
        <authorList>
            <person name="Goeker M."/>
        </authorList>
    </citation>
    <scope>NUCLEOTIDE SEQUENCE [LARGE SCALE GENOMIC DNA]</scope>
    <source>
        <strain evidence="13 14">DSM 28403</strain>
    </source>
</reference>
<dbReference type="PANTHER" id="PTHR43418:SF7">
    <property type="entry name" value="CARBAMOYL-PHOSPHATE SYNTHASE SMALL CHAIN"/>
    <property type="match status" value="1"/>
</dbReference>
<dbReference type="Pfam" id="PF00988">
    <property type="entry name" value="CPSase_sm_chain"/>
    <property type="match status" value="1"/>
</dbReference>
<dbReference type="InterPro" id="IPR036480">
    <property type="entry name" value="CarbP_synth_ssu_N_sf"/>
</dbReference>
<dbReference type="GO" id="GO:0005524">
    <property type="term" value="F:ATP binding"/>
    <property type="evidence" value="ECO:0007669"/>
    <property type="project" value="UniProtKB-UniRule"/>
</dbReference>
<comment type="subunit">
    <text evidence="11">Composed of two chains; the small (or glutamine) chain promotes the hydrolysis of glutamine to ammonia, which is used by the large (or ammonia) chain to synthesize carbamoyl phosphate. Tetramer of heterodimers (alpha,beta)4.</text>
</comment>
<dbReference type="GO" id="GO:0006207">
    <property type="term" value="P:'de novo' pyrimidine nucleobase biosynthetic process"/>
    <property type="evidence" value="ECO:0007669"/>
    <property type="project" value="InterPro"/>
</dbReference>
<evidence type="ECO:0000256" key="11">
    <source>
        <dbReference type="HAMAP-Rule" id="MF_01209"/>
    </source>
</evidence>
<dbReference type="UniPathway" id="UPA00068">
    <property type="reaction ID" value="UER00171"/>
</dbReference>
<evidence type="ECO:0000259" key="12">
    <source>
        <dbReference type="SMART" id="SM01097"/>
    </source>
</evidence>
<keyword evidence="6 11" id="KW-0067">ATP-binding</keyword>
<dbReference type="PROSITE" id="PS51273">
    <property type="entry name" value="GATASE_TYPE_1"/>
    <property type="match status" value="1"/>
</dbReference>
<dbReference type="InterPro" id="IPR017926">
    <property type="entry name" value="GATASE"/>
</dbReference>
<dbReference type="EC" id="6.3.5.5" evidence="11"/>
<evidence type="ECO:0000256" key="3">
    <source>
        <dbReference type="ARBA" id="ARBA00007800"/>
    </source>
</evidence>
<dbReference type="InterPro" id="IPR006274">
    <property type="entry name" value="CarbamoylP_synth_ssu"/>
</dbReference>
<dbReference type="GO" id="GO:0006526">
    <property type="term" value="P:L-arginine biosynthetic process"/>
    <property type="evidence" value="ECO:0007669"/>
    <property type="project" value="UniProtKB-UniRule"/>
</dbReference>
<dbReference type="Pfam" id="PF00117">
    <property type="entry name" value="GATase"/>
    <property type="match status" value="1"/>
</dbReference>
<dbReference type="InterPro" id="IPR002474">
    <property type="entry name" value="CarbamoylP_synth_ssu_N"/>
</dbReference>
<feature type="binding site" evidence="11">
    <location>
        <position position="269"/>
    </location>
    <ligand>
        <name>L-glutamine</name>
        <dbReference type="ChEBI" id="CHEBI:58359"/>
    </ligand>
</feature>
<comment type="similarity">
    <text evidence="3 11">Belongs to the CarA family.</text>
</comment>
<keyword evidence="11" id="KW-0055">Arginine biosynthesis</keyword>
<dbReference type="SUPFAM" id="SSF52021">
    <property type="entry name" value="Carbamoyl phosphate synthetase, small subunit N-terminal domain"/>
    <property type="match status" value="1"/>
</dbReference>
<dbReference type="Gene3D" id="3.40.50.880">
    <property type="match status" value="1"/>
</dbReference>
<dbReference type="HAMAP" id="MF_01209">
    <property type="entry name" value="CPSase_S_chain"/>
    <property type="match status" value="1"/>
</dbReference>
<protein>
    <recommendedName>
        <fullName evidence="11">Carbamoyl phosphate synthase small chain</fullName>
        <ecNumber evidence="11">6.3.5.5</ecNumber>
    </recommendedName>
    <alternativeName>
        <fullName evidence="11">Carbamoyl phosphate synthetase glutamine chain</fullName>
    </alternativeName>
</protein>
<evidence type="ECO:0000256" key="5">
    <source>
        <dbReference type="ARBA" id="ARBA00022741"/>
    </source>
</evidence>
<sequence>MSEPAVLVLADGSVFYGTSVGATGYTLGETVFNTSITGYQEILTDPSYFQQIVTLTYPHIGNTGTNPEDIESERVYAAGLIIRDLPLLHSNFRANQSLSDYLKANNVVAIADIDTRRLTRILRNKGAQAGCIMCGEIDEDKARELALGFGSMAGKDLAREVTGRKPYRWTQGEWQPGRGYAEVENPLFNVVAYDFGVKHNILRMLAQRGCNITVVPAETSAEEVLALNPDGIFLSNGPGDPQPCDYAVSAIRTLLASKKPIFGICLGHQLLGLAVGAKTKKMPFGHHGANHPVQELASQKVFITSQNHGFEVDEESLPENVYVTHRSLFDHSVQGIELRDQPAFSFQGHPEASPGPNDIACLFDKFIANMRAAKA</sequence>
<dbReference type="GO" id="GO:0006541">
    <property type="term" value="P:glutamine metabolic process"/>
    <property type="evidence" value="ECO:0007669"/>
    <property type="project" value="InterPro"/>
</dbReference>
<keyword evidence="11" id="KW-0028">Amino-acid biosynthesis</keyword>
<organism evidence="13 14">
    <name type="scientific">Mesocricetibacter intestinalis</name>
    <dbReference type="NCBI Taxonomy" id="1521930"/>
    <lineage>
        <taxon>Bacteria</taxon>
        <taxon>Pseudomonadati</taxon>
        <taxon>Pseudomonadota</taxon>
        <taxon>Gammaproteobacteria</taxon>
        <taxon>Pasteurellales</taxon>
        <taxon>Pasteurellaceae</taxon>
        <taxon>Mesocricetibacter</taxon>
    </lineage>
</organism>
<feature type="binding site" evidence="11">
    <location>
        <position position="266"/>
    </location>
    <ligand>
        <name>L-glutamine</name>
        <dbReference type="ChEBI" id="CHEBI:58359"/>
    </ligand>
</feature>
<feature type="binding site" evidence="11">
    <location>
        <position position="309"/>
    </location>
    <ligand>
        <name>L-glutamine</name>
        <dbReference type="ChEBI" id="CHEBI:58359"/>
    </ligand>
</feature>
<comment type="catalytic activity">
    <reaction evidence="10 11">
        <text>L-glutamine + H2O = L-glutamate + NH4(+)</text>
        <dbReference type="Rhea" id="RHEA:15889"/>
        <dbReference type="ChEBI" id="CHEBI:15377"/>
        <dbReference type="ChEBI" id="CHEBI:28938"/>
        <dbReference type="ChEBI" id="CHEBI:29985"/>
        <dbReference type="ChEBI" id="CHEBI:58359"/>
    </reaction>
</comment>
<dbReference type="FunFam" id="3.50.30.20:FF:000001">
    <property type="entry name" value="Carbamoyl-phosphate synthase small chain"/>
    <property type="match status" value="1"/>
</dbReference>
<feature type="active site" evidence="11">
    <location>
        <position position="349"/>
    </location>
</feature>
<dbReference type="UniPathway" id="UPA00070">
    <property type="reaction ID" value="UER00115"/>
</dbReference>
<keyword evidence="7 11" id="KW-0315">Glutamine amidotransferase</keyword>
<dbReference type="InterPro" id="IPR029062">
    <property type="entry name" value="Class_I_gatase-like"/>
</dbReference>
<comment type="pathway">
    <text evidence="1 11">Pyrimidine metabolism; UMP biosynthesis via de novo pathway; (S)-dihydroorotate from bicarbonate: step 1/3.</text>
</comment>
<feature type="active site" description="Nucleophile" evidence="11">
    <location>
        <position position="265"/>
    </location>
</feature>
<dbReference type="GO" id="GO:0004359">
    <property type="term" value="F:glutaminase activity"/>
    <property type="evidence" value="ECO:0007669"/>
    <property type="project" value="RHEA"/>
</dbReference>
<feature type="binding site" evidence="11">
    <location>
        <position position="47"/>
    </location>
    <ligand>
        <name>L-glutamine</name>
        <dbReference type="ChEBI" id="CHEBI:58359"/>
    </ligand>
</feature>
<comment type="caution">
    <text evidence="13">The sequence shown here is derived from an EMBL/GenBank/DDBJ whole genome shotgun (WGS) entry which is preliminary data.</text>
</comment>
<dbReference type="PRINTS" id="PR00096">
    <property type="entry name" value="GATASE"/>
</dbReference>
<feature type="binding site" evidence="11">
    <location>
        <position position="307"/>
    </location>
    <ligand>
        <name>L-glutamine</name>
        <dbReference type="ChEBI" id="CHEBI:58359"/>
    </ligand>
</feature>
<keyword evidence="5 11" id="KW-0547">Nucleotide-binding</keyword>